<organism evidence="2 3">
    <name type="scientific">Stephania cephalantha</name>
    <dbReference type="NCBI Taxonomy" id="152367"/>
    <lineage>
        <taxon>Eukaryota</taxon>
        <taxon>Viridiplantae</taxon>
        <taxon>Streptophyta</taxon>
        <taxon>Embryophyta</taxon>
        <taxon>Tracheophyta</taxon>
        <taxon>Spermatophyta</taxon>
        <taxon>Magnoliopsida</taxon>
        <taxon>Ranunculales</taxon>
        <taxon>Menispermaceae</taxon>
        <taxon>Menispermoideae</taxon>
        <taxon>Cissampelideae</taxon>
        <taxon>Stephania</taxon>
    </lineage>
</organism>
<dbReference type="Proteomes" id="UP001419268">
    <property type="component" value="Unassembled WGS sequence"/>
</dbReference>
<reference evidence="2 3" key="1">
    <citation type="submission" date="2024-01" db="EMBL/GenBank/DDBJ databases">
        <title>Genome assemblies of Stephania.</title>
        <authorList>
            <person name="Yang L."/>
        </authorList>
    </citation>
    <scope>NUCLEOTIDE SEQUENCE [LARGE SCALE GENOMIC DNA]</scope>
    <source>
        <strain evidence="2">JXDWG</strain>
        <tissue evidence="2">Leaf</tissue>
    </source>
</reference>
<feature type="compositionally biased region" description="Basic and acidic residues" evidence="1">
    <location>
        <begin position="85"/>
        <end position="94"/>
    </location>
</feature>
<dbReference type="Gene3D" id="3.30.428.40">
    <property type="entry name" value="Protein of unknown function DUF3067"/>
    <property type="match status" value="1"/>
</dbReference>
<feature type="compositionally biased region" description="Acidic residues" evidence="1">
    <location>
        <begin position="73"/>
        <end position="84"/>
    </location>
</feature>
<evidence type="ECO:0000313" key="2">
    <source>
        <dbReference type="EMBL" id="KAK9117904.1"/>
    </source>
</evidence>
<accession>A0AAP0ILR4</accession>
<comment type="caution">
    <text evidence="2">The sequence shown here is derived from an EMBL/GenBank/DDBJ whole genome shotgun (WGS) entry which is preliminary data.</text>
</comment>
<dbReference type="PANTHER" id="PTHR35126">
    <property type="entry name" value="SLR0598 PROTEIN"/>
    <property type="match status" value="1"/>
</dbReference>
<dbReference type="Pfam" id="PF11267">
    <property type="entry name" value="DUF3067"/>
    <property type="match status" value="1"/>
</dbReference>
<sequence length="225" mass="25701">MTSVLSSYLQNCSLGGVQDYHFKRKRHKVLCLTYFGSSLPCGGSLFVQDPFFSDGHHRGIRRLKPVLSSVLDDGTEPNDSEDENPEKVPPRRETGGITNEFLENLEKVIGTDDSTFSGIDLATLIRNKYGRSYDVQLIKKEFMGRNLLAMNVMWKYREQKSFPLTEEEYLLRLDDVANTLKCWGAVSHIRNSLAKLKERPRIGKAVSIFIDMDESGGRAREWIYK</sequence>
<gene>
    <name evidence="2" type="ORF">Scep_015997</name>
</gene>
<dbReference type="AlphaFoldDB" id="A0AAP0ILR4"/>
<evidence type="ECO:0000256" key="1">
    <source>
        <dbReference type="SAM" id="MobiDB-lite"/>
    </source>
</evidence>
<proteinExistence type="predicted"/>
<dbReference type="InterPro" id="IPR021420">
    <property type="entry name" value="DUF3067"/>
</dbReference>
<keyword evidence="3" id="KW-1185">Reference proteome</keyword>
<dbReference type="PANTHER" id="PTHR35126:SF1">
    <property type="entry name" value="DUF3067 DOMAIN-CONTAINING PROTEIN"/>
    <property type="match status" value="1"/>
</dbReference>
<dbReference type="EMBL" id="JBBNAG010000007">
    <property type="protein sequence ID" value="KAK9117904.1"/>
    <property type="molecule type" value="Genomic_DNA"/>
</dbReference>
<name>A0AAP0ILR4_9MAGN</name>
<protein>
    <submittedName>
        <fullName evidence="2">Uncharacterized protein</fullName>
    </submittedName>
</protein>
<evidence type="ECO:0000313" key="3">
    <source>
        <dbReference type="Proteomes" id="UP001419268"/>
    </source>
</evidence>
<feature type="region of interest" description="Disordered" evidence="1">
    <location>
        <begin position="71"/>
        <end position="95"/>
    </location>
</feature>